<dbReference type="CDD" id="cd17929">
    <property type="entry name" value="DEXHc_priA"/>
    <property type="match status" value="1"/>
</dbReference>
<dbReference type="InterPro" id="IPR014001">
    <property type="entry name" value="Helicase_ATP-bd"/>
</dbReference>
<feature type="binding site" evidence="12">
    <location>
        <position position="425"/>
    </location>
    <ligand>
        <name>Zn(2+)</name>
        <dbReference type="ChEBI" id="CHEBI:29105"/>
        <label>1</label>
    </ligand>
</feature>
<keyword evidence="5 12" id="KW-0378">Hydrolase</keyword>
<dbReference type="Pfam" id="PF00270">
    <property type="entry name" value="DEAD"/>
    <property type="match status" value="1"/>
</dbReference>
<dbReference type="GO" id="GO:0043138">
    <property type="term" value="F:3'-5' DNA helicase activity"/>
    <property type="evidence" value="ECO:0007669"/>
    <property type="project" value="UniProtKB-EC"/>
</dbReference>
<dbReference type="HAMAP" id="MF_00983">
    <property type="entry name" value="PriA"/>
    <property type="match status" value="1"/>
</dbReference>
<keyword evidence="10 12" id="KW-0413">Isomerase</keyword>
<dbReference type="InterPro" id="IPR001650">
    <property type="entry name" value="Helicase_C-like"/>
</dbReference>
<dbReference type="GO" id="GO:0005524">
    <property type="term" value="F:ATP binding"/>
    <property type="evidence" value="ECO:0007669"/>
    <property type="project" value="UniProtKB-UniRule"/>
</dbReference>
<dbReference type="OrthoDB" id="9759544at2"/>
<dbReference type="InterPro" id="IPR041222">
    <property type="entry name" value="PriA_3primeBD"/>
</dbReference>
<dbReference type="EMBL" id="WEHX01000130">
    <property type="protein sequence ID" value="KAB7653146.1"/>
    <property type="molecule type" value="Genomic_DNA"/>
</dbReference>
<dbReference type="Gene3D" id="3.40.50.300">
    <property type="entry name" value="P-loop containing nucleotide triphosphate hydrolases"/>
    <property type="match status" value="2"/>
</dbReference>
<feature type="binding site" evidence="12">
    <location>
        <position position="422"/>
    </location>
    <ligand>
        <name>Zn(2+)</name>
        <dbReference type="ChEBI" id="CHEBI:29105"/>
        <label>1</label>
    </ligand>
</feature>
<dbReference type="PANTHER" id="PTHR30580:SF0">
    <property type="entry name" value="PRIMOSOMAL PROTEIN N"/>
    <property type="match status" value="1"/>
</dbReference>
<dbReference type="GO" id="GO:0016787">
    <property type="term" value="F:hydrolase activity"/>
    <property type="evidence" value="ECO:0007669"/>
    <property type="project" value="UniProtKB-KW"/>
</dbReference>
<dbReference type="SUPFAM" id="SSF52540">
    <property type="entry name" value="P-loop containing nucleoside triphosphate hydrolases"/>
    <property type="match status" value="1"/>
</dbReference>
<evidence type="ECO:0000259" key="14">
    <source>
        <dbReference type="PROSITE" id="PS51194"/>
    </source>
</evidence>
<keyword evidence="7 12" id="KW-0862">Zinc</keyword>
<dbReference type="Pfam" id="PF17764">
    <property type="entry name" value="PriA_3primeBD"/>
    <property type="match status" value="1"/>
</dbReference>
<keyword evidence="6 12" id="KW-0347">Helicase</keyword>
<evidence type="ECO:0000256" key="5">
    <source>
        <dbReference type="ARBA" id="ARBA00022801"/>
    </source>
</evidence>
<feature type="binding site" evidence="12">
    <location>
        <position position="382"/>
    </location>
    <ligand>
        <name>Zn(2+)</name>
        <dbReference type="ChEBI" id="CHEBI:29105"/>
        <label>1</label>
    </ligand>
</feature>
<dbReference type="InterPro" id="IPR041236">
    <property type="entry name" value="PriA_C"/>
</dbReference>
<sequence>MTRIDQFARVLVDAPGLPPLDYRVPEDMLAAAGDLVLVSLGARRVVGVIAELHSASDIESRRLKSILKNLKITAPLGSEWLQLTRFAASYYIRSWGEAALPAIPLALRRAPTPQQEKRIAGIRNVMPKINACLKTQAAAPKLNDEQSAAVNAVLSQEGFASFLLFGVTGSGKTEVYLHLMDAVLKGDPEAQVLLLVPEINLTPQLVDRVRARFPAEVVAALNSEFTERERAAAWLAAHEGKARILVGTRMAIFASMRHLRLILVDEEHDHSYKAGDGLRYSARDLAVWRASRLQCPVVLGSATPSLESWAKAQSGAYKLLTLTKRAAQHAQLPAVDLTPPPIKGARSMVTEVSREAMESCLAEGRQVLVFLNRRGYSPVLSCPACEWVSTCARCSAFTVYHKRENALICHHCGWKRSVPEACPQCGNVDILPRGTGTERIEEDLAVLFPGKRILRIDRDSASKKHAAEEAFKKVHQGEVDILVGTQMVAKGHDFQNVGLVLVLNPDAQILSPSTRAREQLFATLMQVAGRAGRTGERGRVMIQTRFPEDPLFAALAHQNYVEFAEDALRERRESAGVPFIRQALLTAEADMLSQSLGFLEAAANAAQKICGDSVLVYDPVPMPLVRLMNRERGQLLVESADRMALHRFLVEWSSILMKLPKSGKTTWALEVDPLEA</sequence>
<dbReference type="GO" id="GO:0006269">
    <property type="term" value="P:DNA replication, synthesis of primer"/>
    <property type="evidence" value="ECO:0007669"/>
    <property type="project" value="UniProtKB-KW"/>
</dbReference>
<dbReference type="EC" id="5.6.2.4" evidence="12"/>
<feature type="binding site" evidence="12">
    <location>
        <position position="385"/>
    </location>
    <ligand>
        <name>Zn(2+)</name>
        <dbReference type="ChEBI" id="CHEBI:29105"/>
        <label>1</label>
    </ligand>
</feature>
<dbReference type="InterPro" id="IPR040498">
    <property type="entry name" value="PriA_CRR"/>
</dbReference>
<evidence type="ECO:0000256" key="3">
    <source>
        <dbReference type="ARBA" id="ARBA00022723"/>
    </source>
</evidence>
<dbReference type="Pfam" id="PF18319">
    <property type="entry name" value="Zn_ribbon_PriA"/>
    <property type="match status" value="1"/>
</dbReference>
<organism evidence="15 16">
    <name type="scientific">Sutterella seckii</name>
    <dbReference type="NCBI Taxonomy" id="1944635"/>
    <lineage>
        <taxon>Bacteria</taxon>
        <taxon>Pseudomonadati</taxon>
        <taxon>Pseudomonadota</taxon>
        <taxon>Betaproteobacteria</taxon>
        <taxon>Burkholderiales</taxon>
        <taxon>Sutterellaceae</taxon>
        <taxon>Sutterella</taxon>
    </lineage>
</organism>
<feature type="domain" description="Helicase C-terminal" evidence="14">
    <location>
        <begin position="417"/>
        <end position="585"/>
    </location>
</feature>
<dbReference type="PANTHER" id="PTHR30580">
    <property type="entry name" value="PRIMOSOMAL PROTEIN N"/>
    <property type="match status" value="1"/>
</dbReference>
<evidence type="ECO:0000256" key="11">
    <source>
        <dbReference type="ARBA" id="ARBA00048988"/>
    </source>
</evidence>
<dbReference type="GO" id="GO:1990077">
    <property type="term" value="C:primosome complex"/>
    <property type="evidence" value="ECO:0007669"/>
    <property type="project" value="UniProtKB-UniRule"/>
</dbReference>
<evidence type="ECO:0000256" key="2">
    <source>
        <dbReference type="ARBA" id="ARBA00022705"/>
    </source>
</evidence>
<dbReference type="GO" id="GO:0003677">
    <property type="term" value="F:DNA binding"/>
    <property type="evidence" value="ECO:0007669"/>
    <property type="project" value="UniProtKB-UniRule"/>
</dbReference>
<dbReference type="InterPro" id="IPR011545">
    <property type="entry name" value="DEAD/DEAH_box_helicase_dom"/>
</dbReference>
<evidence type="ECO:0000256" key="1">
    <source>
        <dbReference type="ARBA" id="ARBA00022515"/>
    </source>
</evidence>
<dbReference type="GO" id="GO:0006310">
    <property type="term" value="P:DNA recombination"/>
    <property type="evidence" value="ECO:0007669"/>
    <property type="project" value="InterPro"/>
</dbReference>
<comment type="catalytic activity">
    <reaction evidence="12">
        <text>Couples ATP hydrolysis with the unwinding of duplex DNA by translocating in the 3'-5' direction.</text>
        <dbReference type="EC" id="5.6.2.4"/>
    </reaction>
</comment>
<dbReference type="AlphaFoldDB" id="A0A6I1ELU1"/>
<feature type="binding site" evidence="12">
    <location>
        <position position="412"/>
    </location>
    <ligand>
        <name>Zn(2+)</name>
        <dbReference type="ChEBI" id="CHEBI:29105"/>
        <label>2</label>
    </ligand>
</feature>
<feature type="binding site" evidence="12">
    <location>
        <position position="391"/>
    </location>
    <ligand>
        <name>Zn(2+)</name>
        <dbReference type="ChEBI" id="CHEBI:29105"/>
        <label>2</label>
    </ligand>
</feature>
<dbReference type="Gene3D" id="3.40.1440.60">
    <property type="entry name" value="PriA, 3(prime) DNA-binding domain"/>
    <property type="match status" value="1"/>
</dbReference>
<dbReference type="Pfam" id="PF18074">
    <property type="entry name" value="PriA_C"/>
    <property type="match status" value="1"/>
</dbReference>
<comment type="catalytic activity">
    <reaction evidence="11 12">
        <text>ATP + H2O = ADP + phosphate + H(+)</text>
        <dbReference type="Rhea" id="RHEA:13065"/>
        <dbReference type="ChEBI" id="CHEBI:15377"/>
        <dbReference type="ChEBI" id="CHEBI:15378"/>
        <dbReference type="ChEBI" id="CHEBI:30616"/>
        <dbReference type="ChEBI" id="CHEBI:43474"/>
        <dbReference type="ChEBI" id="CHEBI:456216"/>
        <dbReference type="EC" id="5.6.2.4"/>
    </reaction>
</comment>
<evidence type="ECO:0000256" key="12">
    <source>
        <dbReference type="HAMAP-Rule" id="MF_00983"/>
    </source>
</evidence>
<keyword evidence="1 12" id="KW-0639">Primosome</keyword>
<keyword evidence="2 12" id="KW-0235">DNA replication</keyword>
<evidence type="ECO:0000256" key="10">
    <source>
        <dbReference type="ARBA" id="ARBA00023235"/>
    </source>
</evidence>
<dbReference type="InterPro" id="IPR027417">
    <property type="entry name" value="P-loop_NTPase"/>
</dbReference>
<evidence type="ECO:0000256" key="6">
    <source>
        <dbReference type="ARBA" id="ARBA00022806"/>
    </source>
</evidence>
<reference evidence="15 16" key="1">
    <citation type="submission" date="2019-10" db="EMBL/GenBank/DDBJ databases">
        <title>Genome diversity of Sutterella seckii.</title>
        <authorList>
            <person name="Chaplin A.V."/>
            <person name="Sokolova S.R."/>
            <person name="Mosin K.A."/>
            <person name="Ivanova E.L."/>
            <person name="Kochetkova T.O."/>
            <person name="Goltsov A.Y."/>
            <person name="Trofimov D.Y."/>
            <person name="Efimov B.A."/>
        </authorList>
    </citation>
    <scope>NUCLEOTIDE SEQUENCE [LARGE SCALE GENOMIC DNA]</scope>
    <source>
        <strain evidence="15 16">ASD393</strain>
    </source>
</reference>
<evidence type="ECO:0000256" key="7">
    <source>
        <dbReference type="ARBA" id="ARBA00022833"/>
    </source>
</evidence>
<feature type="binding site" evidence="12">
    <location>
        <position position="394"/>
    </location>
    <ligand>
        <name>Zn(2+)</name>
        <dbReference type="ChEBI" id="CHEBI:29105"/>
        <label>2</label>
    </ligand>
</feature>
<evidence type="ECO:0000259" key="13">
    <source>
        <dbReference type="PROSITE" id="PS51192"/>
    </source>
</evidence>
<evidence type="ECO:0000256" key="9">
    <source>
        <dbReference type="ARBA" id="ARBA00023125"/>
    </source>
</evidence>
<dbReference type="InterPro" id="IPR042115">
    <property type="entry name" value="PriA_3primeBD_sf"/>
</dbReference>
<comment type="function">
    <text evidence="12">Initiates the restart of stalled replication forks, which reloads the replicative helicase on sites other than the origin of replication. Recognizes and binds to abandoned replication forks and remodels them to uncover a helicase loading site. Promotes assembly of the primosome at these replication forks.</text>
</comment>
<comment type="caution">
    <text evidence="15">The sequence shown here is derived from an EMBL/GenBank/DDBJ whole genome shotgun (WGS) entry which is preliminary data.</text>
</comment>
<dbReference type="FunFam" id="3.40.50.300:FF:000489">
    <property type="entry name" value="Primosome assembly protein PriA"/>
    <property type="match status" value="1"/>
</dbReference>
<keyword evidence="9 12" id="KW-0238">DNA-binding</keyword>
<keyword evidence="3 12" id="KW-0479">Metal-binding</keyword>
<proteinExistence type="inferred from homology"/>
<dbReference type="NCBIfam" id="TIGR00595">
    <property type="entry name" value="priA"/>
    <property type="match status" value="1"/>
</dbReference>
<accession>A0A6I1ELU1</accession>
<dbReference type="RefSeq" id="WP_152159145.1">
    <property type="nucleotide sequence ID" value="NZ_WEHX01000130.1"/>
</dbReference>
<comment type="similarity">
    <text evidence="12">Belongs to the helicase family. PriA subfamily.</text>
</comment>
<keyword evidence="4 12" id="KW-0547">Nucleotide-binding</keyword>
<comment type="subunit">
    <text evidence="12">Component of the replication restart primosome.</text>
</comment>
<dbReference type="Proteomes" id="UP000430564">
    <property type="component" value="Unassembled WGS sequence"/>
</dbReference>
<dbReference type="PROSITE" id="PS51192">
    <property type="entry name" value="HELICASE_ATP_BIND_1"/>
    <property type="match status" value="1"/>
</dbReference>
<dbReference type="Pfam" id="PF00271">
    <property type="entry name" value="Helicase_C"/>
    <property type="match status" value="1"/>
</dbReference>
<dbReference type="GO" id="GO:0008270">
    <property type="term" value="F:zinc ion binding"/>
    <property type="evidence" value="ECO:0007669"/>
    <property type="project" value="UniProtKB-UniRule"/>
</dbReference>
<evidence type="ECO:0000313" key="16">
    <source>
        <dbReference type="Proteomes" id="UP000430564"/>
    </source>
</evidence>
<dbReference type="PROSITE" id="PS51194">
    <property type="entry name" value="HELICASE_CTER"/>
    <property type="match status" value="1"/>
</dbReference>
<keyword evidence="8 12" id="KW-0067">ATP-binding</keyword>
<protein>
    <recommendedName>
        <fullName evidence="12">Replication restart protein PriA</fullName>
    </recommendedName>
    <alternativeName>
        <fullName evidence="12">ATP-dependent DNA helicase PriA</fullName>
        <ecNumber evidence="12">5.6.2.4</ecNumber>
    </alternativeName>
    <alternativeName>
        <fullName evidence="12">DNA 3'-5' helicase PriA</fullName>
    </alternativeName>
</protein>
<dbReference type="GO" id="GO:0006270">
    <property type="term" value="P:DNA replication initiation"/>
    <property type="evidence" value="ECO:0007669"/>
    <property type="project" value="TreeGrafter"/>
</dbReference>
<dbReference type="SMART" id="SM00487">
    <property type="entry name" value="DEXDc"/>
    <property type="match status" value="1"/>
</dbReference>
<evidence type="ECO:0000313" key="15">
    <source>
        <dbReference type="EMBL" id="KAB7653146.1"/>
    </source>
</evidence>
<name>A0A6I1ELU1_9BURK</name>
<evidence type="ECO:0000256" key="4">
    <source>
        <dbReference type="ARBA" id="ARBA00022741"/>
    </source>
</evidence>
<dbReference type="InterPro" id="IPR005259">
    <property type="entry name" value="PriA"/>
</dbReference>
<comment type="cofactor">
    <cofactor evidence="12">
        <name>Zn(2+)</name>
        <dbReference type="ChEBI" id="CHEBI:29105"/>
    </cofactor>
    <text evidence="12">Binds 2 zinc ions per subunit.</text>
</comment>
<dbReference type="SMART" id="SM00490">
    <property type="entry name" value="HELICc"/>
    <property type="match status" value="1"/>
</dbReference>
<feature type="domain" description="Helicase ATP-binding" evidence="13">
    <location>
        <begin position="153"/>
        <end position="322"/>
    </location>
</feature>
<feature type="binding site" evidence="12">
    <location>
        <position position="409"/>
    </location>
    <ligand>
        <name>Zn(2+)</name>
        <dbReference type="ChEBI" id="CHEBI:29105"/>
        <label>2</label>
    </ligand>
</feature>
<evidence type="ECO:0000256" key="8">
    <source>
        <dbReference type="ARBA" id="ARBA00022840"/>
    </source>
</evidence>
<gene>
    <name evidence="12 15" type="primary">priA</name>
    <name evidence="15" type="ORF">GBM95_11040</name>
</gene>
<dbReference type="GO" id="GO:0006302">
    <property type="term" value="P:double-strand break repair"/>
    <property type="evidence" value="ECO:0007669"/>
    <property type="project" value="InterPro"/>
</dbReference>